<dbReference type="PANTHER" id="PTHR47708:SF2">
    <property type="entry name" value="SI:CH73-132F6.5"/>
    <property type="match status" value="1"/>
</dbReference>
<evidence type="ECO:0000313" key="5">
    <source>
        <dbReference type="Proteomes" id="UP001431572"/>
    </source>
</evidence>
<dbReference type="AlphaFoldDB" id="A0A8T7LXN1"/>
<evidence type="ECO:0000313" key="4">
    <source>
        <dbReference type="Proteomes" id="UP000521676"/>
    </source>
</evidence>
<dbReference type="PANTHER" id="PTHR47708">
    <property type="match status" value="1"/>
</dbReference>
<dbReference type="Proteomes" id="UP000521676">
    <property type="component" value="Unassembled WGS sequence"/>
</dbReference>
<accession>A0A8T7LXN1</accession>
<evidence type="ECO:0000259" key="1">
    <source>
        <dbReference type="Pfam" id="PF07287"/>
    </source>
</evidence>
<gene>
    <name evidence="2" type="ORF">HXX08_07140</name>
    <name evidence="3" type="ORF">OZ401_000774</name>
</gene>
<name>A0A8T7LXN1_9CHLR</name>
<dbReference type="RefSeq" id="WP_341469401.1">
    <property type="nucleotide sequence ID" value="NZ_CP128399.1"/>
</dbReference>
<evidence type="ECO:0000313" key="3">
    <source>
        <dbReference type="EMBL" id="WJW67508.1"/>
    </source>
</evidence>
<reference evidence="3" key="2">
    <citation type="journal article" date="2024" name="Nature">
        <title>Anoxygenic phototroph of the Chloroflexota uses a type I reaction centre.</title>
        <authorList>
            <person name="Tsuji J.M."/>
            <person name="Shaw N.A."/>
            <person name="Nagashima S."/>
            <person name="Venkiteswaran J.J."/>
            <person name="Schiff S.L."/>
            <person name="Watanabe T."/>
            <person name="Fukui M."/>
            <person name="Hanada S."/>
            <person name="Tank M."/>
            <person name="Neufeld J.D."/>
        </authorList>
    </citation>
    <scope>NUCLEOTIDE SEQUENCE</scope>
    <source>
        <strain evidence="3">L227-S17</strain>
    </source>
</reference>
<feature type="domain" description="Acyclic terpene utilisation N-terminal" evidence="1">
    <location>
        <begin position="4"/>
        <end position="452"/>
    </location>
</feature>
<dbReference type="Pfam" id="PF07287">
    <property type="entry name" value="AtuA"/>
    <property type="match status" value="1"/>
</dbReference>
<dbReference type="Proteomes" id="UP001431572">
    <property type="component" value="Chromosome 1"/>
</dbReference>
<proteinExistence type="predicted"/>
<evidence type="ECO:0000313" key="2">
    <source>
        <dbReference type="EMBL" id="NWJ45637.1"/>
    </source>
</evidence>
<reference evidence="2 4" key="1">
    <citation type="submission" date="2020-06" db="EMBL/GenBank/DDBJ databases">
        <title>Anoxygenic phototrophic Chloroflexota member uses a Type I reaction center.</title>
        <authorList>
            <person name="Tsuji J.M."/>
            <person name="Shaw N.A."/>
            <person name="Nagashima S."/>
            <person name="Venkiteswaran J."/>
            <person name="Schiff S.L."/>
            <person name="Hanada S."/>
            <person name="Tank M."/>
            <person name="Neufeld J.D."/>
        </authorList>
    </citation>
    <scope>NUCLEOTIDE SEQUENCE [LARGE SCALE GENOMIC DNA]</scope>
    <source>
        <strain evidence="2">L227-S17</strain>
    </source>
</reference>
<dbReference type="InterPro" id="IPR010839">
    <property type="entry name" value="AtuA_N"/>
</dbReference>
<organism evidence="2 4">
    <name type="scientific">Candidatus Chlorohelix allophototropha</name>
    <dbReference type="NCBI Taxonomy" id="3003348"/>
    <lineage>
        <taxon>Bacteria</taxon>
        <taxon>Bacillati</taxon>
        <taxon>Chloroflexota</taxon>
        <taxon>Chloroflexia</taxon>
        <taxon>Candidatus Chloroheliales</taxon>
        <taxon>Candidatus Chloroheliaceae</taxon>
        <taxon>Candidatus Chlorohelix</taxon>
    </lineage>
</organism>
<dbReference type="EMBL" id="CP128399">
    <property type="protein sequence ID" value="WJW67508.1"/>
    <property type="molecule type" value="Genomic_DNA"/>
</dbReference>
<protein>
    <submittedName>
        <fullName evidence="2">DUF1446 domain-containing protein</fullName>
    </submittedName>
</protein>
<dbReference type="EMBL" id="JACATZ010000001">
    <property type="protein sequence ID" value="NWJ45637.1"/>
    <property type="molecule type" value="Genomic_DNA"/>
</dbReference>
<keyword evidence="5" id="KW-1185">Reference proteome</keyword>
<sequence length="459" mass="49995">MKTVKIGGGQGFYGDTPLPALEMARKVDNLNYIGFDCLSELTLSILQKDKKRDPQRGYTLDLLALMPRLLPIAFEKGIKIITNGGGANPQAARELILGIARKLGIKGLKVALVTGDDILTRLPELLDNGYRLESLDNGKALADSGIPLERIASANAYLGANLVADALAQGADVVITGRVTDSALFLGPLIHEFDWKADDWNSLASGIVVGHLLECAGQVVGGNYAGGWEAIEGLEHIGYPVAEVNENGTFVITKTPGTGGLVSWDTVREQLLYEVLDPNHYLTPDVDADFTSVKLEQVGENRVKVSGIRGRPRPETLKVCLGYEDGWMGEAQICYSWPKALAKARRADQILRQILLANGLNYEEIRSDFIGYNALHGSLSSEEGVDALNEVVYRIAVRAKEEKDAERIFRELVPLGLNGPPTATGNFLRARPRELLALWTTLLPRQEIEQGAKIEISES</sequence>